<keyword evidence="2" id="KW-1185">Reference proteome</keyword>
<name>A0A4P6XW62_9ASCO</name>
<reference evidence="2" key="1">
    <citation type="submission" date="2019-03" db="EMBL/GenBank/DDBJ databases">
        <title>Snf2 controls pulcherriminic acid biosynthesis and connects pigmentation and antifungal activity of the yeast Metschnikowia pulcherrima.</title>
        <authorList>
            <person name="Gore-Lloyd D."/>
            <person name="Sumann I."/>
            <person name="Brachmann A.O."/>
            <person name="Schneeberger K."/>
            <person name="Ortiz-Merino R.A."/>
            <person name="Moreno-Beltran M."/>
            <person name="Schlaefli M."/>
            <person name="Kirner P."/>
            <person name="Santos Kron A."/>
            <person name="Wolfe K.H."/>
            <person name="Piel J."/>
            <person name="Ahrens C.H."/>
            <person name="Henk D."/>
            <person name="Freimoser F.M."/>
        </authorList>
    </citation>
    <scope>NUCLEOTIDE SEQUENCE [LARGE SCALE GENOMIC DNA]</scope>
    <source>
        <strain evidence="2">APC 1.2</strain>
    </source>
</reference>
<dbReference type="EMBL" id="CP034460">
    <property type="protein sequence ID" value="QBM90234.1"/>
    <property type="molecule type" value="Genomic_DNA"/>
</dbReference>
<proteinExistence type="predicted"/>
<dbReference type="AlphaFoldDB" id="A0A4P6XW62"/>
<accession>A0A4P6XW62</accession>
<protein>
    <submittedName>
        <fullName evidence="1">CRT10 protein</fullName>
    </submittedName>
</protein>
<dbReference type="InterPro" id="IPR014839">
    <property type="entry name" value="Crt10"/>
</dbReference>
<organism evidence="1 2">
    <name type="scientific">Metschnikowia aff. pulcherrima</name>
    <dbReference type="NCBI Taxonomy" id="2163413"/>
    <lineage>
        <taxon>Eukaryota</taxon>
        <taxon>Fungi</taxon>
        <taxon>Dikarya</taxon>
        <taxon>Ascomycota</taxon>
        <taxon>Saccharomycotina</taxon>
        <taxon>Pichiomycetes</taxon>
        <taxon>Metschnikowiaceae</taxon>
        <taxon>Metschnikowia</taxon>
    </lineage>
</organism>
<dbReference type="Pfam" id="PF08728">
    <property type="entry name" value="CRT10"/>
    <property type="match status" value="1"/>
</dbReference>
<evidence type="ECO:0000313" key="1">
    <source>
        <dbReference type="EMBL" id="QBM90234.1"/>
    </source>
</evidence>
<evidence type="ECO:0000313" key="2">
    <source>
        <dbReference type="Proteomes" id="UP000292447"/>
    </source>
</evidence>
<sequence length="476" mass="53568">MLREADLTLNRLDEVLKSRGVLRVSARQTELKQSPAFETDTYESTKTHTLHDGGCYRYENIHGDHSLLSEQDSDLFYAITNGVPGESRLSVGDDWLFTHKGFADTNSGGSSVSYASELNQSVIHHRITHGDWEHHGSATEYPSNDRFHANNVPAKLNLSESMRSRTLRDSKAATCFIDKGLRLSWPCPERKYRDSLKTEFVSAEVLKGFSQSLSYKNNLTVILKARNGADYLLAGHRSQIFIFEFDKSSNSVQKEHCMALETNPNRTTMDDIRALTWPYCPHAINFIMTRPDWIEGLSVVACLDDGRVLIWNFESLLRRGRSARKDCDPAPSPIPADFSLRLGSSVWGADLTTAEDAQGNKHHILAASANDRRITLFYYDQSQNSFNKVETHSVSHNIPEVNFVRYKISGSSHSALLSCTTISGELIIFKFDFVISKPPASDLVTNQLSVEFKAPRVIRRTCLGSECWTCKPVHLK</sequence>
<dbReference type="STRING" id="2163413.A0A4P6XW62"/>
<dbReference type="Proteomes" id="UP000292447">
    <property type="component" value="Chromosome V"/>
</dbReference>
<gene>
    <name evidence="1" type="primary">MPUL0E04770</name>
    <name evidence="1" type="ORF">METSCH_E04770</name>
</gene>